<evidence type="ECO:0000256" key="8">
    <source>
        <dbReference type="ARBA" id="ARBA00022741"/>
    </source>
</evidence>
<dbReference type="NCBIfam" id="TIGR00057">
    <property type="entry name" value="L-threonylcarbamoyladenylate synthase"/>
    <property type="match status" value="1"/>
</dbReference>
<dbReference type="RefSeq" id="WP_148907114.1">
    <property type="nucleotide sequence ID" value="NZ_VNHX01000001.1"/>
</dbReference>
<dbReference type="InterPro" id="IPR017945">
    <property type="entry name" value="DHBP_synth_RibB-like_a/b_dom"/>
</dbReference>
<dbReference type="Pfam" id="PF01300">
    <property type="entry name" value="Sua5_yciO_yrdC"/>
    <property type="match status" value="1"/>
</dbReference>
<gene>
    <name evidence="13" type="ORF">BC792_101207</name>
</gene>
<dbReference type="OrthoDB" id="9814580at2"/>
<dbReference type="InterPro" id="IPR006070">
    <property type="entry name" value="Sua5-like_dom"/>
</dbReference>
<evidence type="ECO:0000256" key="7">
    <source>
        <dbReference type="ARBA" id="ARBA00022695"/>
    </source>
</evidence>
<comment type="similarity">
    <text evidence="2">Belongs to the SUA5 family.</text>
</comment>
<dbReference type="GO" id="GO:0006450">
    <property type="term" value="P:regulation of translational fidelity"/>
    <property type="evidence" value="ECO:0007669"/>
    <property type="project" value="TreeGrafter"/>
</dbReference>
<comment type="catalytic activity">
    <reaction evidence="11">
        <text>L-threonine + hydrogencarbonate + ATP = L-threonylcarbamoyladenylate + diphosphate + H2O</text>
        <dbReference type="Rhea" id="RHEA:36407"/>
        <dbReference type="ChEBI" id="CHEBI:15377"/>
        <dbReference type="ChEBI" id="CHEBI:17544"/>
        <dbReference type="ChEBI" id="CHEBI:30616"/>
        <dbReference type="ChEBI" id="CHEBI:33019"/>
        <dbReference type="ChEBI" id="CHEBI:57926"/>
        <dbReference type="ChEBI" id="CHEBI:73682"/>
        <dbReference type="EC" id="2.7.7.87"/>
    </reaction>
</comment>
<reference evidence="13 14" key="1">
    <citation type="submission" date="2019-07" db="EMBL/GenBank/DDBJ databases">
        <title>Genomic Encyclopedia of Archaeal and Bacterial Type Strains, Phase II (KMG-II): from individual species to whole genera.</title>
        <authorList>
            <person name="Goeker M."/>
        </authorList>
    </citation>
    <scope>NUCLEOTIDE SEQUENCE [LARGE SCALE GENOMIC DNA]</scope>
    <source>
        <strain evidence="13 14">DSM 18850</strain>
    </source>
</reference>
<evidence type="ECO:0000256" key="2">
    <source>
        <dbReference type="ARBA" id="ARBA00007663"/>
    </source>
</evidence>
<sequence length="193" mass="21092">MSPHLVNKDDLNKALETLKNGGLILYPTDTIWGIGCDATNEAAVEKVFALKGREKTKSLIVLLHNDNQLASYVNDVPEVAYELIEYADKPLTIVYSNAKNLAKNAVAVDGSIGIRIVRHPFCEQLLQRFRKPLISTSANISGEPSPTCFDDISPVVKGGVDYIVGYGQHEKGDGKSSTVMKIDPSGKFAFLRK</sequence>
<dbReference type="GO" id="GO:0003725">
    <property type="term" value="F:double-stranded RNA binding"/>
    <property type="evidence" value="ECO:0007669"/>
    <property type="project" value="InterPro"/>
</dbReference>
<dbReference type="GO" id="GO:0008033">
    <property type="term" value="P:tRNA processing"/>
    <property type="evidence" value="ECO:0007669"/>
    <property type="project" value="UniProtKB-KW"/>
</dbReference>
<evidence type="ECO:0000256" key="5">
    <source>
        <dbReference type="ARBA" id="ARBA00022679"/>
    </source>
</evidence>
<dbReference type="PROSITE" id="PS51163">
    <property type="entry name" value="YRDC"/>
    <property type="match status" value="1"/>
</dbReference>
<dbReference type="AlphaFoldDB" id="A0A5S5DRI1"/>
<evidence type="ECO:0000256" key="10">
    <source>
        <dbReference type="ARBA" id="ARBA00029774"/>
    </source>
</evidence>
<dbReference type="Proteomes" id="UP000325105">
    <property type="component" value="Unassembled WGS sequence"/>
</dbReference>
<keyword evidence="5" id="KW-0808">Transferase</keyword>
<keyword evidence="14" id="KW-1185">Reference proteome</keyword>
<dbReference type="GO" id="GO:0005737">
    <property type="term" value="C:cytoplasm"/>
    <property type="evidence" value="ECO:0007669"/>
    <property type="project" value="UniProtKB-SubCell"/>
</dbReference>
<dbReference type="SUPFAM" id="SSF55821">
    <property type="entry name" value="YrdC/RibB"/>
    <property type="match status" value="1"/>
</dbReference>
<evidence type="ECO:0000313" key="13">
    <source>
        <dbReference type="EMBL" id="TYP98550.1"/>
    </source>
</evidence>
<dbReference type="EC" id="2.7.7.87" evidence="3"/>
<comment type="subcellular location">
    <subcellularLocation>
        <location evidence="1">Cytoplasm</location>
    </subcellularLocation>
</comment>
<proteinExistence type="inferred from homology"/>
<protein>
    <recommendedName>
        <fullName evidence="10">L-threonylcarbamoyladenylate synthase</fullName>
        <ecNumber evidence="3">2.7.7.87</ecNumber>
    </recommendedName>
    <alternativeName>
        <fullName evidence="10">L-threonylcarbamoyladenylate synthase</fullName>
    </alternativeName>
</protein>
<evidence type="ECO:0000259" key="12">
    <source>
        <dbReference type="PROSITE" id="PS51163"/>
    </source>
</evidence>
<feature type="domain" description="YrdC-like" evidence="12">
    <location>
        <begin position="8"/>
        <end position="193"/>
    </location>
</feature>
<dbReference type="InterPro" id="IPR050156">
    <property type="entry name" value="TC-AMP_synthase_SUA5"/>
</dbReference>
<organism evidence="13 14">
    <name type="scientific">Sphingobacterium allocomposti</name>
    <dbReference type="NCBI Taxonomy" id="415956"/>
    <lineage>
        <taxon>Bacteria</taxon>
        <taxon>Pseudomonadati</taxon>
        <taxon>Bacteroidota</taxon>
        <taxon>Sphingobacteriia</taxon>
        <taxon>Sphingobacteriales</taxon>
        <taxon>Sphingobacteriaceae</taxon>
        <taxon>Sphingobacterium</taxon>
    </lineage>
</organism>
<keyword evidence="8" id="KW-0547">Nucleotide-binding</keyword>
<evidence type="ECO:0000256" key="9">
    <source>
        <dbReference type="ARBA" id="ARBA00022840"/>
    </source>
</evidence>
<evidence type="ECO:0000256" key="3">
    <source>
        <dbReference type="ARBA" id="ARBA00012584"/>
    </source>
</evidence>
<keyword evidence="6" id="KW-0819">tRNA processing</keyword>
<evidence type="ECO:0000313" key="14">
    <source>
        <dbReference type="Proteomes" id="UP000325105"/>
    </source>
</evidence>
<evidence type="ECO:0000256" key="6">
    <source>
        <dbReference type="ARBA" id="ARBA00022694"/>
    </source>
</evidence>
<dbReference type="Gene3D" id="3.90.870.10">
    <property type="entry name" value="DHBP synthase"/>
    <property type="match status" value="1"/>
</dbReference>
<name>A0A5S5DRI1_9SPHI</name>
<accession>A0A5S5DRI1</accession>
<keyword evidence="4" id="KW-0963">Cytoplasm</keyword>
<dbReference type="GO" id="GO:0000049">
    <property type="term" value="F:tRNA binding"/>
    <property type="evidence" value="ECO:0007669"/>
    <property type="project" value="TreeGrafter"/>
</dbReference>
<keyword evidence="7" id="KW-0548">Nucleotidyltransferase</keyword>
<dbReference type="PANTHER" id="PTHR17490">
    <property type="entry name" value="SUA5"/>
    <property type="match status" value="1"/>
</dbReference>
<dbReference type="GO" id="GO:0061710">
    <property type="term" value="F:L-threonylcarbamoyladenylate synthase"/>
    <property type="evidence" value="ECO:0007669"/>
    <property type="project" value="UniProtKB-EC"/>
</dbReference>
<dbReference type="EMBL" id="VNHX01000001">
    <property type="protein sequence ID" value="TYP98550.1"/>
    <property type="molecule type" value="Genomic_DNA"/>
</dbReference>
<evidence type="ECO:0000256" key="11">
    <source>
        <dbReference type="ARBA" id="ARBA00048366"/>
    </source>
</evidence>
<keyword evidence="9" id="KW-0067">ATP-binding</keyword>
<dbReference type="GO" id="GO:0005524">
    <property type="term" value="F:ATP binding"/>
    <property type="evidence" value="ECO:0007669"/>
    <property type="project" value="UniProtKB-KW"/>
</dbReference>
<dbReference type="PANTHER" id="PTHR17490:SF16">
    <property type="entry name" value="THREONYLCARBAMOYL-AMP SYNTHASE"/>
    <property type="match status" value="1"/>
</dbReference>
<comment type="caution">
    <text evidence="13">The sequence shown here is derived from an EMBL/GenBank/DDBJ whole genome shotgun (WGS) entry which is preliminary data.</text>
</comment>
<evidence type="ECO:0000256" key="1">
    <source>
        <dbReference type="ARBA" id="ARBA00004496"/>
    </source>
</evidence>
<evidence type="ECO:0000256" key="4">
    <source>
        <dbReference type="ARBA" id="ARBA00022490"/>
    </source>
</evidence>